<dbReference type="PANTHER" id="PTHR28629">
    <property type="entry name" value="TRIOKINASE/FMN CYCLASE"/>
    <property type="match status" value="1"/>
</dbReference>
<reference evidence="5" key="1">
    <citation type="submission" date="2018-09" db="EMBL/GenBank/DDBJ databases">
        <authorList>
            <person name="Tuo L."/>
        </authorList>
    </citation>
    <scope>NUCLEOTIDE SEQUENCE [LARGE SCALE GENOMIC DNA]</scope>
    <source>
        <strain evidence="5">M2BS4Y-1</strain>
    </source>
</reference>
<dbReference type="PROSITE" id="PS51480">
    <property type="entry name" value="DHAL"/>
    <property type="match status" value="1"/>
</dbReference>
<dbReference type="Pfam" id="PF02734">
    <property type="entry name" value="Dak2"/>
    <property type="match status" value="1"/>
</dbReference>
<keyword evidence="1" id="KW-0808">Transferase</keyword>
<dbReference type="Proteomes" id="UP000265750">
    <property type="component" value="Unassembled WGS sequence"/>
</dbReference>
<dbReference type="InterPro" id="IPR004007">
    <property type="entry name" value="DhaL_dom"/>
</dbReference>
<accession>A0A3A1WLR7</accession>
<proteinExistence type="predicted"/>
<dbReference type="AlphaFoldDB" id="A0A3A1WLR7"/>
<evidence type="ECO:0000259" key="3">
    <source>
        <dbReference type="PROSITE" id="PS51480"/>
    </source>
</evidence>
<organism evidence="4 5">
    <name type="scientific">Aureimonas flava</name>
    <dbReference type="NCBI Taxonomy" id="2320271"/>
    <lineage>
        <taxon>Bacteria</taxon>
        <taxon>Pseudomonadati</taxon>
        <taxon>Pseudomonadota</taxon>
        <taxon>Alphaproteobacteria</taxon>
        <taxon>Hyphomicrobiales</taxon>
        <taxon>Aurantimonadaceae</taxon>
        <taxon>Aureimonas</taxon>
    </lineage>
</organism>
<dbReference type="Gene3D" id="1.25.40.340">
    <property type="match status" value="1"/>
</dbReference>
<evidence type="ECO:0000256" key="1">
    <source>
        <dbReference type="ARBA" id="ARBA00022679"/>
    </source>
</evidence>
<dbReference type="SUPFAM" id="SSF101473">
    <property type="entry name" value="DhaL-like"/>
    <property type="match status" value="1"/>
</dbReference>
<dbReference type="NCBIfam" id="TIGR02365">
    <property type="entry name" value="dha_L_ycgS"/>
    <property type="match status" value="1"/>
</dbReference>
<dbReference type="FunFam" id="1.25.40.340:FF:000002">
    <property type="entry name" value="Dihydroxyacetone kinase, L subunit"/>
    <property type="match status" value="1"/>
</dbReference>
<evidence type="ECO:0000313" key="5">
    <source>
        <dbReference type="Proteomes" id="UP000265750"/>
    </source>
</evidence>
<dbReference type="OrthoDB" id="9800291at2"/>
<keyword evidence="5" id="KW-1185">Reference proteome</keyword>
<dbReference type="InterPro" id="IPR050861">
    <property type="entry name" value="Dihydroxyacetone_Kinase"/>
</dbReference>
<dbReference type="InterPro" id="IPR036117">
    <property type="entry name" value="DhaL_dom_sf"/>
</dbReference>
<dbReference type="GO" id="GO:0004371">
    <property type="term" value="F:glycerone kinase activity"/>
    <property type="evidence" value="ECO:0007669"/>
    <property type="project" value="InterPro"/>
</dbReference>
<dbReference type="SMART" id="SM01120">
    <property type="entry name" value="Dak2"/>
    <property type="match status" value="1"/>
</dbReference>
<dbReference type="PANTHER" id="PTHR28629:SF4">
    <property type="entry name" value="TRIOKINASE_FMN CYCLASE"/>
    <property type="match status" value="1"/>
</dbReference>
<gene>
    <name evidence="4" type="primary">dhaL</name>
    <name evidence="4" type="ORF">D3218_12400</name>
</gene>
<keyword evidence="2 4" id="KW-0418">Kinase</keyword>
<dbReference type="RefSeq" id="WP_119540617.1">
    <property type="nucleotide sequence ID" value="NZ_QYRN01000006.1"/>
</dbReference>
<dbReference type="GO" id="GO:0005829">
    <property type="term" value="C:cytosol"/>
    <property type="evidence" value="ECO:0007669"/>
    <property type="project" value="TreeGrafter"/>
</dbReference>
<evidence type="ECO:0000256" key="2">
    <source>
        <dbReference type="ARBA" id="ARBA00022777"/>
    </source>
</evidence>
<comment type="caution">
    <text evidence="4">The sequence shown here is derived from an EMBL/GenBank/DDBJ whole genome shotgun (WGS) entry which is preliminary data.</text>
</comment>
<evidence type="ECO:0000313" key="4">
    <source>
        <dbReference type="EMBL" id="RIY00307.1"/>
    </source>
</evidence>
<dbReference type="EMBL" id="QYRN01000006">
    <property type="protein sequence ID" value="RIY00307.1"/>
    <property type="molecule type" value="Genomic_DNA"/>
</dbReference>
<dbReference type="GO" id="GO:0019563">
    <property type="term" value="P:glycerol catabolic process"/>
    <property type="evidence" value="ECO:0007669"/>
    <property type="project" value="TreeGrafter"/>
</dbReference>
<name>A0A3A1WLR7_9HYPH</name>
<feature type="domain" description="DhaL" evidence="3">
    <location>
        <begin position="7"/>
        <end position="209"/>
    </location>
</feature>
<protein>
    <submittedName>
        <fullName evidence="4">Dihydroxyacetone kinase subunit L</fullName>
    </submittedName>
</protein>
<sequence>MTRIAAEQFVEILRIVSARIDEAREHLAELDGAIGDADHGRTMSEGFAAVVRDAHEAARRGAGAAELLPIAARSFLNAVGATAGPLYAGGFAEAGRRLAGRAALADADLLVLLAGLGEGIARRGRAVPGDKTMMDAYGPAIRAASAAEADGAGVGEALRAAARAAAEGREATRTMIASKGRAARLGTRSLGHVDPGAASAAVVVDALREGYEAVLARRRTDR</sequence>
<dbReference type="InterPro" id="IPR012737">
    <property type="entry name" value="DhaK_L_YcgS"/>
</dbReference>